<proteinExistence type="predicted"/>
<gene>
    <name evidence="1" type="ORF">ACFYNZ_05495</name>
</gene>
<protein>
    <submittedName>
        <fullName evidence="1">STM4015 family protein</fullName>
    </submittedName>
</protein>
<dbReference type="NCBIfam" id="NF038076">
    <property type="entry name" value="fam_STM4015"/>
    <property type="match status" value="1"/>
</dbReference>
<dbReference type="EMBL" id="JBIAFJ010000002">
    <property type="protein sequence ID" value="MFE9168972.1"/>
    <property type="molecule type" value="Genomic_DNA"/>
</dbReference>
<dbReference type="RefSeq" id="WP_073946815.1">
    <property type="nucleotide sequence ID" value="NZ_JBIAFJ010000002.1"/>
</dbReference>
<evidence type="ECO:0000313" key="2">
    <source>
        <dbReference type="Proteomes" id="UP001601197"/>
    </source>
</evidence>
<dbReference type="Gene3D" id="3.80.10.10">
    <property type="entry name" value="Ribonuclease Inhibitor"/>
    <property type="match status" value="1"/>
</dbReference>
<evidence type="ECO:0000313" key="1">
    <source>
        <dbReference type="EMBL" id="MFE9168972.1"/>
    </source>
</evidence>
<dbReference type="SUPFAM" id="SSF52047">
    <property type="entry name" value="RNI-like"/>
    <property type="match status" value="1"/>
</dbReference>
<organism evidence="1 2">
    <name type="scientific">Streptomyces kebangsaanensis</name>
    <dbReference type="NCBI Taxonomy" id="864058"/>
    <lineage>
        <taxon>Bacteria</taxon>
        <taxon>Bacillati</taxon>
        <taxon>Actinomycetota</taxon>
        <taxon>Actinomycetes</taxon>
        <taxon>Kitasatosporales</taxon>
        <taxon>Streptomycetaceae</taxon>
        <taxon>Streptomyces</taxon>
    </lineage>
</organism>
<keyword evidence="2" id="KW-1185">Reference proteome</keyword>
<dbReference type="Proteomes" id="UP001601197">
    <property type="component" value="Unassembled WGS sequence"/>
</dbReference>
<comment type="caution">
    <text evidence="1">The sequence shown here is derived from an EMBL/GenBank/DDBJ whole genome shotgun (WGS) entry which is preliminary data.</text>
</comment>
<sequence length="330" mass="36307">MTFARHFDTFHGLPVFTLPEPREKPLLTRPGQGEGPLPAADGVAWRLDCAWDVPFAELWRSFTDRVPSTQVRALVIGPWWDDEYSHLRPALELILADAERFPALRALFLADVTGEECEISWLQLTDVTPVLEAFPLLQELGVRGGDSQGLGEEPLSLRPVRHDALRVLRFESGGLPGQVVRALGACELPALEHLELWLGVSQYGGDATVADLAPLLAHGRFPALRHLGLQDSELQDEIAAAVASAPVVAQLESLSLSMGTLTDTGAEALLGGQPLTHLERLDLHHHFLSDSMADRIRTAFGSAGTEVDLSDHRAPHRWRDEEWRYVAVSE</sequence>
<name>A0ABW6KRC8_9ACTN</name>
<accession>A0ABW6KRC8</accession>
<dbReference type="InterPro" id="IPR032675">
    <property type="entry name" value="LRR_dom_sf"/>
</dbReference>
<dbReference type="InterPro" id="IPR047722">
    <property type="entry name" value="STM4015-like"/>
</dbReference>
<reference evidence="1 2" key="1">
    <citation type="submission" date="2024-10" db="EMBL/GenBank/DDBJ databases">
        <title>The Natural Products Discovery Center: Release of the First 8490 Sequenced Strains for Exploring Actinobacteria Biosynthetic Diversity.</title>
        <authorList>
            <person name="Kalkreuter E."/>
            <person name="Kautsar S.A."/>
            <person name="Yang D."/>
            <person name="Bader C.D."/>
            <person name="Teijaro C.N."/>
            <person name="Fluegel L."/>
            <person name="Davis C.M."/>
            <person name="Simpson J.R."/>
            <person name="Lauterbach L."/>
            <person name="Steele A.D."/>
            <person name="Gui C."/>
            <person name="Meng S."/>
            <person name="Li G."/>
            <person name="Viehrig K."/>
            <person name="Ye F."/>
            <person name="Su P."/>
            <person name="Kiefer A.F."/>
            <person name="Nichols A."/>
            <person name="Cepeda A.J."/>
            <person name="Yan W."/>
            <person name="Fan B."/>
            <person name="Jiang Y."/>
            <person name="Adhikari A."/>
            <person name="Zheng C.-J."/>
            <person name="Schuster L."/>
            <person name="Cowan T.M."/>
            <person name="Smanski M.J."/>
            <person name="Chevrette M.G."/>
            <person name="De Carvalho L.P.S."/>
            <person name="Shen B."/>
        </authorList>
    </citation>
    <scope>NUCLEOTIDE SEQUENCE [LARGE SCALE GENOMIC DNA]</scope>
    <source>
        <strain evidence="1 2">NPDC007147</strain>
    </source>
</reference>